<reference evidence="14" key="2">
    <citation type="submission" date="2018-05" db="EMBL/GenBank/DDBJ databases">
        <title>Genome Sequencing of selected type strains of the family Eggerthellaceae.</title>
        <authorList>
            <person name="Danylec N."/>
            <person name="Stoll D.A."/>
            <person name="Doetsch A."/>
            <person name="Huch M."/>
        </authorList>
    </citation>
    <scope>NUCLEOTIDE SEQUENCE [LARGE SCALE GENOMIC DNA]</scope>
    <source>
        <strain evidence="14">DSM 16107</strain>
    </source>
</reference>
<dbReference type="FunFam" id="3.30.565.10:FF:000006">
    <property type="entry name" value="Sensor histidine kinase WalK"/>
    <property type="match status" value="1"/>
</dbReference>
<keyword evidence="5" id="KW-0808">Transferase</keyword>
<protein>
    <recommendedName>
        <fullName evidence="8">Sensor-like histidine kinase SenX3</fullName>
        <ecNumber evidence="3">2.7.13.3</ecNumber>
    </recommendedName>
</protein>
<evidence type="ECO:0000256" key="5">
    <source>
        <dbReference type="ARBA" id="ARBA00022679"/>
    </source>
</evidence>
<dbReference type="InterPro" id="IPR003594">
    <property type="entry name" value="HATPase_dom"/>
</dbReference>
<dbReference type="EMBL" id="QICC01000002">
    <property type="protein sequence ID" value="RNM43215.1"/>
    <property type="molecule type" value="Genomic_DNA"/>
</dbReference>
<dbReference type="InterPro" id="IPR003661">
    <property type="entry name" value="HisK_dim/P_dom"/>
</dbReference>
<feature type="domain" description="Histidine kinase" evidence="10">
    <location>
        <begin position="211"/>
        <end position="428"/>
    </location>
</feature>
<dbReference type="PRINTS" id="PR00344">
    <property type="entry name" value="BCTRLSENSOR"/>
</dbReference>
<accession>A0A3N0J203</accession>
<gene>
    <name evidence="11" type="ORF">C1876_02070</name>
    <name evidence="12" type="ORF">DMP09_00685</name>
</gene>
<keyword evidence="9" id="KW-0812">Transmembrane</keyword>
<evidence type="ECO:0000256" key="2">
    <source>
        <dbReference type="ARBA" id="ARBA00004236"/>
    </source>
</evidence>
<keyword evidence="9" id="KW-0472">Membrane</keyword>
<evidence type="ECO:0000313" key="12">
    <source>
        <dbReference type="EMBL" id="RNM43215.1"/>
    </source>
</evidence>
<dbReference type="EC" id="2.7.13.3" evidence="3"/>
<dbReference type="RefSeq" id="WP_114545078.1">
    <property type="nucleotide sequence ID" value="NZ_JAJCHC010000001.1"/>
</dbReference>
<dbReference type="AlphaFoldDB" id="A0A3N0J203"/>
<evidence type="ECO:0000256" key="8">
    <source>
        <dbReference type="ARBA" id="ARBA00039401"/>
    </source>
</evidence>
<dbReference type="Proteomes" id="UP000270112">
    <property type="component" value="Unassembled WGS sequence"/>
</dbReference>
<keyword evidence="4" id="KW-0597">Phosphoprotein</keyword>
<reference evidence="12" key="3">
    <citation type="journal article" date="2019" name="Microbiol. Resour. Announc.">
        <title>Draft Genome Sequences of Type Strains of Gordonibacter faecihominis, Paraeggerthella hongkongensis, Parvibacter caecicola,Slackia equolifaciens, Slackia faecicanis, and Slackia isoflavoniconvertens.</title>
        <authorList>
            <person name="Danylec N."/>
            <person name="Stoll D.A."/>
            <person name="Dotsch A."/>
            <person name="Huch M."/>
        </authorList>
    </citation>
    <scope>NUCLEOTIDE SEQUENCE</scope>
    <source>
        <strain evidence="12">DSM 16107</strain>
    </source>
</reference>
<dbReference type="GO" id="GO:0016036">
    <property type="term" value="P:cellular response to phosphate starvation"/>
    <property type="evidence" value="ECO:0007669"/>
    <property type="project" value="TreeGrafter"/>
</dbReference>
<reference evidence="11 13" key="1">
    <citation type="journal article" date="2018" name="Elife">
        <title>Discovery and characterization of a prevalent human gut bacterial enzyme sufficient for the inactivation of a family of plant toxins.</title>
        <authorList>
            <person name="Koppel N."/>
            <person name="Bisanz J.E."/>
            <person name="Pandelia M.E."/>
            <person name="Turnbaugh P.J."/>
            <person name="Balskus E.P."/>
        </authorList>
    </citation>
    <scope>NUCLEOTIDE SEQUENCE [LARGE SCALE GENOMIC DNA]</scope>
    <source>
        <strain evidence="11 13">DSM 16107</strain>
    </source>
</reference>
<dbReference type="GO" id="GO:0005886">
    <property type="term" value="C:plasma membrane"/>
    <property type="evidence" value="ECO:0007669"/>
    <property type="project" value="UniProtKB-SubCell"/>
</dbReference>
<dbReference type="CDD" id="cd00082">
    <property type="entry name" value="HisKA"/>
    <property type="match status" value="1"/>
</dbReference>
<dbReference type="Proteomes" id="UP000253817">
    <property type="component" value="Unassembled WGS sequence"/>
</dbReference>
<comment type="catalytic activity">
    <reaction evidence="1">
        <text>ATP + protein L-histidine = ADP + protein N-phospho-L-histidine.</text>
        <dbReference type="EC" id="2.7.13.3"/>
    </reaction>
</comment>
<dbReference type="OrthoDB" id="9786919at2"/>
<organism evidence="12 14">
    <name type="scientific">Eggerthella sinensis</name>
    <dbReference type="NCBI Taxonomy" id="242230"/>
    <lineage>
        <taxon>Bacteria</taxon>
        <taxon>Bacillati</taxon>
        <taxon>Actinomycetota</taxon>
        <taxon>Coriobacteriia</taxon>
        <taxon>Eggerthellales</taxon>
        <taxon>Eggerthellaceae</taxon>
        <taxon>Eggerthella</taxon>
    </lineage>
</organism>
<sequence length="428" mass="47455">MRSQQVYTAGALSKKIARRFALSNFVTMFSLFAVFVIVLNVWATVFSYWHIDARSAYQVEAFVDEHQSAENHSYGLSTSLLPIIYFETETGEYLNPHPVSQIVEADIDELLSRDLGEGDTTEIVNGQYYRVHRAAGDFSIQEGDRHYNTHDIILFRDISGDIAMQNELRLASALCLLLSLAIIVPMSYRMAQRSIVPINEAWRKQRQFAADASHKLKNPLAVAKANVEMIMRHPEHTVEEEQAGLEAVFHSTEKMNTVLSALLTMARADADGDEIVYEDVALSATLARVCEDVSQIARDRGIRLQTAIEPGTRIVGDPERIEELFTILVENALLYTGEGGSVHVGLSSAAKGKVVVEVRDTGIGMSADDISMAFQRFYRSGSARSMNPEGTGLGLPIAQWIVDRHNAVMDIASEPAQGTTIRITFDAR</sequence>
<dbReference type="Pfam" id="PF02518">
    <property type="entry name" value="HATPase_c"/>
    <property type="match status" value="1"/>
</dbReference>
<comment type="caution">
    <text evidence="12">The sequence shown here is derived from an EMBL/GenBank/DDBJ whole genome shotgun (WGS) entry which is preliminary data.</text>
</comment>
<dbReference type="GO" id="GO:0004721">
    <property type="term" value="F:phosphoprotein phosphatase activity"/>
    <property type="evidence" value="ECO:0007669"/>
    <property type="project" value="TreeGrafter"/>
</dbReference>
<evidence type="ECO:0000256" key="4">
    <source>
        <dbReference type="ARBA" id="ARBA00022553"/>
    </source>
</evidence>
<dbReference type="InterPro" id="IPR036890">
    <property type="entry name" value="HATPase_C_sf"/>
</dbReference>
<evidence type="ECO:0000313" key="11">
    <source>
        <dbReference type="EMBL" id="RDB71048.1"/>
    </source>
</evidence>
<dbReference type="SMART" id="SM00388">
    <property type="entry name" value="HisKA"/>
    <property type="match status" value="1"/>
</dbReference>
<comment type="subcellular location">
    <subcellularLocation>
        <location evidence="2">Cell membrane</location>
    </subcellularLocation>
</comment>
<dbReference type="Pfam" id="PF00512">
    <property type="entry name" value="HisKA"/>
    <property type="match status" value="1"/>
</dbReference>
<dbReference type="PANTHER" id="PTHR45453:SF1">
    <property type="entry name" value="PHOSPHATE REGULON SENSOR PROTEIN PHOR"/>
    <property type="match status" value="1"/>
</dbReference>
<dbReference type="SUPFAM" id="SSF47384">
    <property type="entry name" value="Homodimeric domain of signal transducing histidine kinase"/>
    <property type="match status" value="1"/>
</dbReference>
<name>A0A3N0J203_9ACTN</name>
<feature type="transmembrane region" description="Helical" evidence="9">
    <location>
        <begin position="21"/>
        <end position="43"/>
    </location>
</feature>
<evidence type="ECO:0000256" key="9">
    <source>
        <dbReference type="SAM" id="Phobius"/>
    </source>
</evidence>
<keyword evidence="7" id="KW-0902">Two-component regulatory system</keyword>
<dbReference type="PROSITE" id="PS50109">
    <property type="entry name" value="HIS_KIN"/>
    <property type="match status" value="1"/>
</dbReference>
<dbReference type="GO" id="GO:0000155">
    <property type="term" value="F:phosphorelay sensor kinase activity"/>
    <property type="evidence" value="ECO:0007669"/>
    <property type="project" value="InterPro"/>
</dbReference>
<dbReference type="SMART" id="SM00387">
    <property type="entry name" value="HATPase_c"/>
    <property type="match status" value="1"/>
</dbReference>
<keyword evidence="9" id="KW-1133">Transmembrane helix</keyword>
<dbReference type="InterPro" id="IPR005467">
    <property type="entry name" value="His_kinase_dom"/>
</dbReference>
<dbReference type="PANTHER" id="PTHR45453">
    <property type="entry name" value="PHOSPHATE REGULON SENSOR PROTEIN PHOR"/>
    <property type="match status" value="1"/>
</dbReference>
<dbReference type="SUPFAM" id="SSF55874">
    <property type="entry name" value="ATPase domain of HSP90 chaperone/DNA topoisomerase II/histidine kinase"/>
    <property type="match status" value="1"/>
</dbReference>
<evidence type="ECO:0000313" key="13">
    <source>
        <dbReference type="Proteomes" id="UP000253817"/>
    </source>
</evidence>
<evidence type="ECO:0000313" key="14">
    <source>
        <dbReference type="Proteomes" id="UP000270112"/>
    </source>
</evidence>
<keyword evidence="6" id="KW-0418">Kinase</keyword>
<dbReference type="Gene3D" id="3.30.565.10">
    <property type="entry name" value="Histidine kinase-like ATPase, C-terminal domain"/>
    <property type="match status" value="1"/>
</dbReference>
<dbReference type="InterPro" id="IPR050351">
    <property type="entry name" value="BphY/WalK/GraS-like"/>
</dbReference>
<dbReference type="InterPro" id="IPR004358">
    <property type="entry name" value="Sig_transdc_His_kin-like_C"/>
</dbReference>
<evidence type="ECO:0000256" key="6">
    <source>
        <dbReference type="ARBA" id="ARBA00022777"/>
    </source>
</evidence>
<dbReference type="EMBL" id="PPTT01000003">
    <property type="protein sequence ID" value="RDB71048.1"/>
    <property type="molecule type" value="Genomic_DNA"/>
</dbReference>
<evidence type="ECO:0000259" key="10">
    <source>
        <dbReference type="PROSITE" id="PS50109"/>
    </source>
</evidence>
<evidence type="ECO:0000256" key="3">
    <source>
        <dbReference type="ARBA" id="ARBA00012438"/>
    </source>
</evidence>
<proteinExistence type="predicted"/>
<dbReference type="Gene3D" id="1.10.287.130">
    <property type="match status" value="1"/>
</dbReference>
<evidence type="ECO:0000256" key="7">
    <source>
        <dbReference type="ARBA" id="ARBA00023012"/>
    </source>
</evidence>
<evidence type="ECO:0000256" key="1">
    <source>
        <dbReference type="ARBA" id="ARBA00000085"/>
    </source>
</evidence>
<dbReference type="InterPro" id="IPR036097">
    <property type="entry name" value="HisK_dim/P_sf"/>
</dbReference>
<keyword evidence="13" id="KW-1185">Reference proteome</keyword>